<dbReference type="EMBL" id="JASDAP010000006">
    <property type="protein sequence ID" value="KAK1901334.1"/>
    <property type="molecule type" value="Genomic_DNA"/>
</dbReference>
<evidence type="ECO:0000313" key="2">
    <source>
        <dbReference type="Proteomes" id="UP001228049"/>
    </source>
</evidence>
<organism evidence="1 2">
    <name type="scientific">Dissostichus eleginoides</name>
    <name type="common">Patagonian toothfish</name>
    <name type="synonym">Dissostichus amissus</name>
    <dbReference type="NCBI Taxonomy" id="100907"/>
    <lineage>
        <taxon>Eukaryota</taxon>
        <taxon>Metazoa</taxon>
        <taxon>Chordata</taxon>
        <taxon>Craniata</taxon>
        <taxon>Vertebrata</taxon>
        <taxon>Euteleostomi</taxon>
        <taxon>Actinopterygii</taxon>
        <taxon>Neopterygii</taxon>
        <taxon>Teleostei</taxon>
        <taxon>Neoteleostei</taxon>
        <taxon>Acanthomorphata</taxon>
        <taxon>Eupercaria</taxon>
        <taxon>Perciformes</taxon>
        <taxon>Notothenioidei</taxon>
        <taxon>Nototheniidae</taxon>
        <taxon>Dissostichus</taxon>
    </lineage>
</organism>
<keyword evidence="2" id="KW-1185">Reference proteome</keyword>
<comment type="caution">
    <text evidence="1">The sequence shown here is derived from an EMBL/GenBank/DDBJ whole genome shotgun (WGS) entry which is preliminary data.</text>
</comment>
<name>A0AAD9CKJ9_DISEL</name>
<dbReference type="Proteomes" id="UP001228049">
    <property type="component" value="Unassembled WGS sequence"/>
</dbReference>
<dbReference type="GO" id="GO:0016874">
    <property type="term" value="F:ligase activity"/>
    <property type="evidence" value="ECO:0007669"/>
    <property type="project" value="UniProtKB-KW"/>
</dbReference>
<gene>
    <name evidence="1" type="ORF">KUDE01_004303</name>
</gene>
<proteinExistence type="predicted"/>
<protein>
    <submittedName>
        <fullName evidence="1">E3 SUMO-protein ligase KIAA1586</fullName>
    </submittedName>
</protein>
<dbReference type="AlphaFoldDB" id="A0AAD9CKJ9"/>
<evidence type="ECO:0000313" key="1">
    <source>
        <dbReference type="EMBL" id="KAK1901334.1"/>
    </source>
</evidence>
<sequence length="268" mass="31543">MHSLMSAFHTHIQDMEKEKNSIMEVKKIMKSIHTILLERKSNNFISLKVKGLLAQKRRDGLGKEYDQFCADVQGLYSTCLEYLEKWMTPMEEFSTFTWMDLSEPPEWNDVEACIKFLGEKGVVIDDVKCFDQVTNLKRFTERCNRDEEFSGLQVHQKWTKYFEKAKSIGCYSELLKNAQFVFALSSHNANVERVFSLMQSQWTKERNQLSVESLKGILFVQYILKDMSCKDFHAYLLSNRKLLGKISSTAKYRWAEKEDEEEKQDEED</sequence>
<accession>A0AAD9CKJ9</accession>
<reference evidence="1" key="1">
    <citation type="submission" date="2023-04" db="EMBL/GenBank/DDBJ databases">
        <title>Chromosome-level genome of Chaenocephalus aceratus.</title>
        <authorList>
            <person name="Park H."/>
        </authorList>
    </citation>
    <scope>NUCLEOTIDE SEQUENCE</scope>
    <source>
        <strain evidence="1">DE</strain>
        <tissue evidence="1">Muscle</tissue>
    </source>
</reference>
<keyword evidence="1" id="KW-0436">Ligase</keyword>